<evidence type="ECO:0000259" key="3">
    <source>
        <dbReference type="Pfam" id="PF00535"/>
    </source>
</evidence>
<feature type="domain" description="Glycosyltransferase 2-like" evidence="3">
    <location>
        <begin position="175"/>
        <end position="361"/>
    </location>
</feature>
<proteinExistence type="predicted"/>
<dbReference type="SUPFAM" id="SSF53448">
    <property type="entry name" value="Nucleotide-diphospho-sugar transferases"/>
    <property type="match status" value="1"/>
</dbReference>
<name>A0A9N9S7X8_9DIPT</name>
<dbReference type="OrthoDB" id="7788412at2759"/>
<keyword evidence="2" id="KW-0812">Transmembrane</keyword>
<keyword evidence="5" id="KW-1185">Reference proteome</keyword>
<dbReference type="PANTHER" id="PTHR11675">
    <property type="entry name" value="N-ACETYLGALACTOSAMINYLTRANSFERASE"/>
    <property type="match status" value="1"/>
</dbReference>
<sequence length="492" mass="57120">MKTAFQVRQSVLASTFAKNIFLVLFTIFAVNFYISYFYSDVFLKFREDNMTILILRENVGQFLQQRLPAGQHLEFEETISEAKKAELLGLDDGISDEAKRIMKELNITNAGENGAPVIFPQNLSTEISKLKDLMYKTYGYNALASSMISLNRALPDNRSDYCKMKKYPKDLPKVSIIIQFHDDDWMLLMRTVHSILLRSPYHLIEEILLIHDVSEREYFKEKLENYIKKIPKIRLIRSHRRQGIISARILGARNAVGPVLIFIDSHCEVTTGWLEPILARFVEAPNAVLWGKISTMSPDTMQVWTNSEAGRIGSFRWNLNFEYMDVDWYEGDKPTPKFEPKPSVTILGACFAIRKDFFHKIGLMDPDFDMWGGEDVELAFRAWMCGGQVNKIPCSVVVHMFKSHTYSVNTKANDGALYNNDRIAEIWLDEEYKKYYYRSVGHTKDRNFGNITERLELKKSLGCKSFKWFLENVHPKMGVPDEIRRPEDKEFR</sequence>
<dbReference type="GO" id="GO:0005794">
    <property type="term" value="C:Golgi apparatus"/>
    <property type="evidence" value="ECO:0007669"/>
    <property type="project" value="TreeGrafter"/>
</dbReference>
<organism evidence="4 5">
    <name type="scientific">Chironomus riparius</name>
    <dbReference type="NCBI Taxonomy" id="315576"/>
    <lineage>
        <taxon>Eukaryota</taxon>
        <taxon>Metazoa</taxon>
        <taxon>Ecdysozoa</taxon>
        <taxon>Arthropoda</taxon>
        <taxon>Hexapoda</taxon>
        <taxon>Insecta</taxon>
        <taxon>Pterygota</taxon>
        <taxon>Neoptera</taxon>
        <taxon>Endopterygota</taxon>
        <taxon>Diptera</taxon>
        <taxon>Nematocera</taxon>
        <taxon>Chironomoidea</taxon>
        <taxon>Chironomidae</taxon>
        <taxon>Chironominae</taxon>
        <taxon>Chironomus</taxon>
    </lineage>
</organism>
<dbReference type="PANTHER" id="PTHR11675:SF126">
    <property type="entry name" value="RICIN B LECTIN DOMAIN-CONTAINING PROTEIN"/>
    <property type="match status" value="1"/>
</dbReference>
<keyword evidence="1" id="KW-1015">Disulfide bond</keyword>
<dbReference type="EMBL" id="OU895880">
    <property type="protein sequence ID" value="CAG9810414.1"/>
    <property type="molecule type" value="Genomic_DNA"/>
</dbReference>
<dbReference type="AlphaFoldDB" id="A0A9N9S7X8"/>
<gene>
    <name evidence="4" type="ORF">CHIRRI_LOCUS13227</name>
</gene>
<protein>
    <recommendedName>
        <fullName evidence="3">Glycosyltransferase 2-like domain-containing protein</fullName>
    </recommendedName>
</protein>
<evidence type="ECO:0000256" key="1">
    <source>
        <dbReference type="ARBA" id="ARBA00023157"/>
    </source>
</evidence>
<accession>A0A9N9S7X8</accession>
<dbReference type="GO" id="GO:0006493">
    <property type="term" value="P:protein O-linked glycosylation"/>
    <property type="evidence" value="ECO:0007669"/>
    <property type="project" value="TreeGrafter"/>
</dbReference>
<keyword evidence="2" id="KW-1133">Transmembrane helix</keyword>
<dbReference type="GO" id="GO:0004653">
    <property type="term" value="F:polypeptide N-acetylgalactosaminyltransferase activity"/>
    <property type="evidence" value="ECO:0007669"/>
    <property type="project" value="TreeGrafter"/>
</dbReference>
<dbReference type="Proteomes" id="UP001153620">
    <property type="component" value="Chromosome 4"/>
</dbReference>
<dbReference type="InterPro" id="IPR029044">
    <property type="entry name" value="Nucleotide-diphossugar_trans"/>
</dbReference>
<dbReference type="Pfam" id="PF00535">
    <property type="entry name" value="Glycos_transf_2"/>
    <property type="match status" value="1"/>
</dbReference>
<reference evidence="4" key="2">
    <citation type="submission" date="2022-10" db="EMBL/GenBank/DDBJ databases">
        <authorList>
            <consortium name="ENA_rothamsted_submissions"/>
            <consortium name="culmorum"/>
            <person name="King R."/>
        </authorList>
    </citation>
    <scope>NUCLEOTIDE SEQUENCE</scope>
</reference>
<reference evidence="4" key="1">
    <citation type="submission" date="2022-01" db="EMBL/GenBank/DDBJ databases">
        <authorList>
            <person name="King R."/>
        </authorList>
    </citation>
    <scope>NUCLEOTIDE SEQUENCE</scope>
</reference>
<feature type="transmembrane region" description="Helical" evidence="2">
    <location>
        <begin position="20"/>
        <end position="38"/>
    </location>
</feature>
<keyword evidence="2" id="KW-0472">Membrane</keyword>
<evidence type="ECO:0000256" key="2">
    <source>
        <dbReference type="SAM" id="Phobius"/>
    </source>
</evidence>
<evidence type="ECO:0000313" key="5">
    <source>
        <dbReference type="Proteomes" id="UP001153620"/>
    </source>
</evidence>
<evidence type="ECO:0000313" key="4">
    <source>
        <dbReference type="EMBL" id="CAG9810414.1"/>
    </source>
</evidence>
<dbReference type="Gene3D" id="3.90.550.10">
    <property type="entry name" value="Spore Coat Polysaccharide Biosynthesis Protein SpsA, Chain A"/>
    <property type="match status" value="1"/>
</dbReference>
<dbReference type="InterPro" id="IPR001173">
    <property type="entry name" value="Glyco_trans_2-like"/>
</dbReference>